<feature type="region of interest" description="Disordered" evidence="1">
    <location>
        <begin position="493"/>
        <end position="528"/>
    </location>
</feature>
<feature type="compositionally biased region" description="Basic residues" evidence="1">
    <location>
        <begin position="509"/>
        <end position="528"/>
    </location>
</feature>
<feature type="region of interest" description="Disordered" evidence="1">
    <location>
        <begin position="306"/>
        <end position="383"/>
    </location>
</feature>
<keyword evidence="3" id="KW-1185">Reference proteome</keyword>
<feature type="compositionally biased region" description="Basic and acidic residues" evidence="1">
    <location>
        <begin position="358"/>
        <end position="370"/>
    </location>
</feature>
<evidence type="ECO:0000256" key="1">
    <source>
        <dbReference type="SAM" id="MobiDB-lite"/>
    </source>
</evidence>
<sequence>MEMQEDSLWSLFPVQDVDTVLTNRLLYLDLSSRHFKETLKQTMLGQESAFEYQIHELHRLYQRQKDLMMEMEETNNFYTQPQHLYPDDRGHWMGSCISTSKTSVWSPEDASAKTDEAGISGDEIAKSGEKLLDLESLSSGCRGIWEEEGLKNGEVHEAPNFPKDQSPRSMSLESVVQPGSVQHLTGLSKFKCILDLNEPAKIEDHSDYELNQFLTPAQTSSERAEPEMQEPVVSAKCQAENGIDLNMSPLSFEDEVTITRTIESEQPQGCLSASLHRKHGSAPSHSRVIVLALPSSKAIPIFHKRYSRPRKKAIRGANSTNAENFPPNKTRKRSNLVSNFGVNEDDDHSLSTASYIPDSDHHQERLEKKSSSSVPEVKRRRRCKPQVESGKVMRKISRTKSKTRGRFLATEEEEEELSVAAAEAIVDMSLSDLAKMSSIKTSSDCITSLHWFAKIASSVVEDSKSKVGLSVTGIHSDYRRDYIEATTFQLTEMKPEQQRTSTSVSTIVHPKHKRNLRSQGKRQLHKASQRLQKKIGKLMEGSETNDANSSLMENMIINWGTITKGRRGIRSPATNTKTLIPFLLSGS</sequence>
<evidence type="ECO:0000313" key="3">
    <source>
        <dbReference type="Proteomes" id="UP000029121"/>
    </source>
</evidence>
<dbReference type="eggNOG" id="ENOG502QREA">
    <property type="taxonomic scope" value="Eukaryota"/>
</dbReference>
<evidence type="ECO:0000313" key="2">
    <source>
        <dbReference type="EMBL" id="EOA12501.1"/>
    </source>
</evidence>
<dbReference type="AlphaFoldDB" id="R0EUR6"/>
<dbReference type="PANTHER" id="PTHR33167">
    <property type="entry name" value="TRANSCRIPTION FACTOR, PUTATIVE (DUF863)-RELATED"/>
    <property type="match status" value="1"/>
</dbReference>
<organism evidence="2 3">
    <name type="scientific">Capsella rubella</name>
    <dbReference type="NCBI Taxonomy" id="81985"/>
    <lineage>
        <taxon>Eukaryota</taxon>
        <taxon>Viridiplantae</taxon>
        <taxon>Streptophyta</taxon>
        <taxon>Embryophyta</taxon>
        <taxon>Tracheophyta</taxon>
        <taxon>Spermatophyta</taxon>
        <taxon>Magnoliopsida</taxon>
        <taxon>eudicotyledons</taxon>
        <taxon>Gunneridae</taxon>
        <taxon>Pentapetalae</taxon>
        <taxon>rosids</taxon>
        <taxon>malvids</taxon>
        <taxon>Brassicales</taxon>
        <taxon>Brassicaceae</taxon>
        <taxon>Camelineae</taxon>
        <taxon>Capsella</taxon>
    </lineage>
</organism>
<dbReference type="Proteomes" id="UP000029121">
    <property type="component" value="Unassembled WGS sequence"/>
</dbReference>
<protein>
    <submittedName>
        <fullName evidence="2">Uncharacterized protein</fullName>
    </submittedName>
</protein>
<dbReference type="EMBL" id="KB870812">
    <property type="protein sequence ID" value="EOA12501.1"/>
    <property type="molecule type" value="Genomic_DNA"/>
</dbReference>
<accession>R0EUR6</accession>
<name>R0EUR6_9BRAS</name>
<reference evidence="3" key="1">
    <citation type="journal article" date="2013" name="Nat. Genet.">
        <title>The Capsella rubella genome and the genomic consequences of rapid mating system evolution.</title>
        <authorList>
            <person name="Slotte T."/>
            <person name="Hazzouri K.M."/>
            <person name="Agren J.A."/>
            <person name="Koenig D."/>
            <person name="Maumus F."/>
            <person name="Guo Y.L."/>
            <person name="Steige K."/>
            <person name="Platts A.E."/>
            <person name="Escobar J.S."/>
            <person name="Newman L.K."/>
            <person name="Wang W."/>
            <person name="Mandakova T."/>
            <person name="Vello E."/>
            <person name="Smith L.M."/>
            <person name="Henz S.R."/>
            <person name="Steffen J."/>
            <person name="Takuno S."/>
            <person name="Brandvain Y."/>
            <person name="Coop G."/>
            <person name="Andolfatto P."/>
            <person name="Hu T.T."/>
            <person name="Blanchette M."/>
            <person name="Clark R.M."/>
            <person name="Quesneville H."/>
            <person name="Nordborg M."/>
            <person name="Gaut B.S."/>
            <person name="Lysak M.A."/>
            <person name="Jenkins J."/>
            <person name="Grimwood J."/>
            <person name="Chapman J."/>
            <person name="Prochnik S."/>
            <person name="Shu S."/>
            <person name="Rokhsar D."/>
            <person name="Schmutz J."/>
            <person name="Weigel D."/>
            <person name="Wright S.I."/>
        </authorList>
    </citation>
    <scope>NUCLEOTIDE SEQUENCE [LARGE SCALE GENOMIC DNA]</scope>
    <source>
        <strain evidence="3">cv. Monte Gargano</strain>
    </source>
</reference>
<gene>
    <name evidence="2" type="ORF">CARUB_v10026135mg</name>
</gene>
<dbReference type="OrthoDB" id="630817at2759"/>
<dbReference type="PANTHER" id="PTHR33167:SF18">
    <property type="entry name" value="GB|AAF67766.1"/>
    <property type="match status" value="1"/>
</dbReference>
<proteinExistence type="predicted"/>